<evidence type="ECO:0000256" key="1">
    <source>
        <dbReference type="SAM" id="SignalP"/>
    </source>
</evidence>
<proteinExistence type="predicted"/>
<dbReference type="AlphaFoldDB" id="A0A2M4DHY0"/>
<reference evidence="2" key="1">
    <citation type="submission" date="2018-01" db="EMBL/GenBank/DDBJ databases">
        <title>An insight into the sialome of Amazonian anophelines.</title>
        <authorList>
            <person name="Ribeiro J.M."/>
            <person name="Scarpassa V."/>
            <person name="Calvo E."/>
        </authorList>
    </citation>
    <scope>NUCLEOTIDE SEQUENCE</scope>
</reference>
<protein>
    <submittedName>
        <fullName evidence="2">Putative secreted protein</fullName>
    </submittedName>
</protein>
<organism evidence="2">
    <name type="scientific">Anopheles darlingi</name>
    <name type="common">Mosquito</name>
    <dbReference type="NCBI Taxonomy" id="43151"/>
    <lineage>
        <taxon>Eukaryota</taxon>
        <taxon>Metazoa</taxon>
        <taxon>Ecdysozoa</taxon>
        <taxon>Arthropoda</taxon>
        <taxon>Hexapoda</taxon>
        <taxon>Insecta</taxon>
        <taxon>Pterygota</taxon>
        <taxon>Neoptera</taxon>
        <taxon>Endopterygota</taxon>
        <taxon>Diptera</taxon>
        <taxon>Nematocera</taxon>
        <taxon>Culicoidea</taxon>
        <taxon>Culicidae</taxon>
        <taxon>Anophelinae</taxon>
        <taxon>Anopheles</taxon>
    </lineage>
</organism>
<name>A0A2M4DHY0_ANODA</name>
<evidence type="ECO:0000313" key="2">
    <source>
        <dbReference type="EMBL" id="MBW77172.1"/>
    </source>
</evidence>
<dbReference type="EMBL" id="GGFL01012994">
    <property type="protein sequence ID" value="MBW77172.1"/>
    <property type="molecule type" value="Transcribed_RNA"/>
</dbReference>
<feature type="chain" id="PRO_5014701716" evidence="1">
    <location>
        <begin position="18"/>
        <end position="107"/>
    </location>
</feature>
<feature type="signal peptide" evidence="1">
    <location>
        <begin position="1"/>
        <end position="17"/>
    </location>
</feature>
<accession>A0A2M4DHY0</accession>
<keyword evidence="1" id="KW-0732">Signal</keyword>
<sequence length="107" mass="11578">MWIFFTILPASLMAAQAYHPSSPLDTCFSVRPPVSSNSITLLLGGWTVEEWPGVATVDTVASSPISCCCCWCCSSASSSDAALRRLRSSNRCFCSNSLRSATRRDGY</sequence>